<organism evidence="1 2">
    <name type="scientific">Vigna unguiculata</name>
    <name type="common">Cowpea</name>
    <dbReference type="NCBI Taxonomy" id="3917"/>
    <lineage>
        <taxon>Eukaryota</taxon>
        <taxon>Viridiplantae</taxon>
        <taxon>Streptophyta</taxon>
        <taxon>Embryophyta</taxon>
        <taxon>Tracheophyta</taxon>
        <taxon>Spermatophyta</taxon>
        <taxon>Magnoliopsida</taxon>
        <taxon>eudicotyledons</taxon>
        <taxon>Gunneridae</taxon>
        <taxon>Pentapetalae</taxon>
        <taxon>rosids</taxon>
        <taxon>fabids</taxon>
        <taxon>Fabales</taxon>
        <taxon>Fabaceae</taxon>
        <taxon>Papilionoideae</taxon>
        <taxon>50 kb inversion clade</taxon>
        <taxon>NPAAA clade</taxon>
        <taxon>indigoferoid/millettioid clade</taxon>
        <taxon>Phaseoleae</taxon>
        <taxon>Vigna</taxon>
    </lineage>
</organism>
<dbReference type="AlphaFoldDB" id="A0A4D6NEM0"/>
<dbReference type="EMBL" id="CP039354">
    <property type="protein sequence ID" value="QCE11174.1"/>
    <property type="molecule type" value="Genomic_DNA"/>
</dbReference>
<name>A0A4D6NEM0_VIGUN</name>
<dbReference type="Proteomes" id="UP000501690">
    <property type="component" value="Linkage Group LG10"/>
</dbReference>
<accession>A0A4D6NEM0</accession>
<evidence type="ECO:0000313" key="2">
    <source>
        <dbReference type="Proteomes" id="UP000501690"/>
    </source>
</evidence>
<evidence type="ECO:0000313" key="1">
    <source>
        <dbReference type="EMBL" id="QCE11174.1"/>
    </source>
</evidence>
<sequence length="131" mass="15145">MVEWFQAIWIWRTNQFECQNQQRVLLVWRLAARVCLSGDKTSVRDPFTVWRLAAGCDLPDDRPATVGLREAGAWWQRVTRQAITVKQGLCLWAWHLATGLVPLGGLRRFRLATLRLRQAIMLQTMACVCCF</sequence>
<gene>
    <name evidence="1" type="ORF">DEO72_LG10g2407</name>
</gene>
<proteinExistence type="predicted"/>
<keyword evidence="2" id="KW-1185">Reference proteome</keyword>
<reference evidence="1 2" key="1">
    <citation type="submission" date="2019-04" db="EMBL/GenBank/DDBJ databases">
        <title>An improved genome assembly and genetic linkage map for asparagus bean, Vigna unguiculata ssp. sesquipedialis.</title>
        <authorList>
            <person name="Xia Q."/>
            <person name="Zhang R."/>
            <person name="Dong Y."/>
        </authorList>
    </citation>
    <scope>NUCLEOTIDE SEQUENCE [LARGE SCALE GENOMIC DNA]</scope>
    <source>
        <tissue evidence="1">Leaf</tissue>
    </source>
</reference>
<protein>
    <submittedName>
        <fullName evidence="1">Uncharacterized protein</fullName>
    </submittedName>
</protein>